<keyword evidence="2 7" id="KW-0812">Transmembrane</keyword>
<keyword evidence="4 7" id="KW-1133">Transmembrane helix</keyword>
<sequence>MTKISIADTRVRMRPTLRLLQLIEEHKDTVTEIPENLAKVLKANGFHIENSIELLGSDSISKEHIDLKLLRRVEELIDQDVPKTNSPKANHDCEEPKETKLIATENFLYLSDLRWLKLWLTQLREKKGLDIFLYDLIDTCRLYLPMNEVIERNPELEARCQRLREKQQNKEYLDMTKNVDSTLKYVPEDTIAYQVKAMNSQMIAVLQFIFSVGAGFVFGFLGLELIFGGIEFGLRLVLGIFCALVIGVAEMYFLLKKLNEEEKAMSSLKKSTEPVKKSEKMLKPHSE</sequence>
<dbReference type="GO" id="GO:0005789">
    <property type="term" value="C:endoplasmic reticulum membrane"/>
    <property type="evidence" value="ECO:0007669"/>
    <property type="project" value="UniProtKB-SubCell"/>
</dbReference>
<evidence type="ECO:0000256" key="6">
    <source>
        <dbReference type="SAM" id="MobiDB-lite"/>
    </source>
</evidence>
<evidence type="ECO:0000256" key="3">
    <source>
        <dbReference type="ARBA" id="ARBA00022824"/>
    </source>
</evidence>
<feature type="region of interest" description="Disordered" evidence="6">
    <location>
        <begin position="266"/>
        <end position="287"/>
    </location>
</feature>
<evidence type="ECO:0000256" key="7">
    <source>
        <dbReference type="SAM" id="Phobius"/>
    </source>
</evidence>
<accession>A0A0K8TZB6</accession>
<dbReference type="OrthoDB" id="19981at2759"/>
<dbReference type="PANTHER" id="PTHR31394:SF1">
    <property type="entry name" value="TRANSMEMBRANE PROTEIN 199"/>
    <property type="match status" value="1"/>
</dbReference>
<dbReference type="EMBL" id="GDHF01032691">
    <property type="protein sequence ID" value="JAI19623.1"/>
    <property type="molecule type" value="Transcribed_RNA"/>
</dbReference>
<protein>
    <submittedName>
        <fullName evidence="8">Transmembrane protein 199</fullName>
    </submittedName>
</protein>
<dbReference type="Pfam" id="PF11712">
    <property type="entry name" value="Vma12"/>
    <property type="match status" value="1"/>
</dbReference>
<dbReference type="InterPro" id="IPR021013">
    <property type="entry name" value="ATPase_Vma12"/>
</dbReference>
<evidence type="ECO:0000256" key="2">
    <source>
        <dbReference type="ARBA" id="ARBA00022692"/>
    </source>
</evidence>
<keyword evidence="5 7" id="KW-0472">Membrane</keyword>
<dbReference type="PANTHER" id="PTHR31394">
    <property type="entry name" value="TRANSMEMBRANE PROTEIN 199"/>
    <property type="match status" value="1"/>
</dbReference>
<evidence type="ECO:0000256" key="5">
    <source>
        <dbReference type="ARBA" id="ARBA00023136"/>
    </source>
</evidence>
<gene>
    <name evidence="8" type="primary">Tmem199</name>
    <name evidence="8" type="ORF">c0_g1_i1</name>
</gene>
<feature type="transmembrane region" description="Helical" evidence="7">
    <location>
        <begin position="203"/>
        <end position="230"/>
    </location>
</feature>
<reference evidence="8" key="1">
    <citation type="submission" date="2015-06" db="EMBL/GenBank/DDBJ databases">
        <authorList>
            <person name="Hoefler B.C."/>
            <person name="Straight P.D."/>
        </authorList>
    </citation>
    <scope>NUCLEOTIDE SEQUENCE</scope>
</reference>
<evidence type="ECO:0000256" key="1">
    <source>
        <dbReference type="ARBA" id="ARBA00004477"/>
    </source>
</evidence>
<dbReference type="AlphaFoldDB" id="A0A0K8TZB6"/>
<evidence type="ECO:0000313" key="8">
    <source>
        <dbReference type="EMBL" id="JAI19623.1"/>
    </source>
</evidence>
<keyword evidence="3" id="KW-0256">Endoplasmic reticulum</keyword>
<proteinExistence type="predicted"/>
<organism evidence="8">
    <name type="scientific">Bactrocera latifrons</name>
    <name type="common">Malaysian fruit fly</name>
    <name type="synonym">Chaetodacus latifrons</name>
    <dbReference type="NCBI Taxonomy" id="174628"/>
    <lineage>
        <taxon>Eukaryota</taxon>
        <taxon>Metazoa</taxon>
        <taxon>Ecdysozoa</taxon>
        <taxon>Arthropoda</taxon>
        <taxon>Hexapoda</taxon>
        <taxon>Insecta</taxon>
        <taxon>Pterygota</taxon>
        <taxon>Neoptera</taxon>
        <taxon>Endopterygota</taxon>
        <taxon>Diptera</taxon>
        <taxon>Brachycera</taxon>
        <taxon>Muscomorpha</taxon>
        <taxon>Tephritoidea</taxon>
        <taxon>Tephritidae</taxon>
        <taxon>Bactrocera</taxon>
        <taxon>Bactrocera</taxon>
    </lineage>
</organism>
<feature type="transmembrane region" description="Helical" evidence="7">
    <location>
        <begin position="236"/>
        <end position="255"/>
    </location>
</feature>
<name>A0A0K8TZB6_BACLA</name>
<evidence type="ECO:0000256" key="4">
    <source>
        <dbReference type="ARBA" id="ARBA00022989"/>
    </source>
</evidence>
<comment type="subcellular location">
    <subcellularLocation>
        <location evidence="1">Endoplasmic reticulum membrane</location>
        <topology evidence="1">Multi-pass membrane protein</topology>
    </subcellularLocation>
</comment>
<dbReference type="GO" id="GO:0070072">
    <property type="term" value="P:vacuolar proton-transporting V-type ATPase complex assembly"/>
    <property type="evidence" value="ECO:0007669"/>
    <property type="project" value="InterPro"/>
</dbReference>